<keyword evidence="4" id="KW-0012">Acyltransferase</keyword>
<dbReference type="OrthoDB" id="7363068at2"/>
<feature type="domain" description="Lipoyl-binding" evidence="3">
    <location>
        <begin position="2"/>
        <end position="76"/>
    </location>
</feature>
<gene>
    <name evidence="4" type="ORF">A9D12_04075</name>
</gene>
<evidence type="ECO:0000256" key="1">
    <source>
        <dbReference type="ARBA" id="ARBA00001938"/>
    </source>
</evidence>
<organism evidence="4 5">
    <name type="scientific">Erythrobacter neustonensis</name>
    <dbReference type="NCBI Taxonomy" id="1112"/>
    <lineage>
        <taxon>Bacteria</taxon>
        <taxon>Pseudomonadati</taxon>
        <taxon>Pseudomonadota</taxon>
        <taxon>Alphaproteobacteria</taxon>
        <taxon>Sphingomonadales</taxon>
        <taxon>Erythrobacteraceae</taxon>
        <taxon>Erythrobacter/Porphyrobacter group</taxon>
        <taxon>Erythrobacter</taxon>
    </lineage>
</organism>
<name>A0A192D2N3_9SPHN</name>
<evidence type="ECO:0000313" key="4">
    <source>
        <dbReference type="EMBL" id="ANK12256.1"/>
    </source>
</evidence>
<proteinExistence type="predicted"/>
<dbReference type="AlphaFoldDB" id="A0A192D2N3"/>
<evidence type="ECO:0000313" key="5">
    <source>
        <dbReference type="Proteomes" id="UP000078263"/>
    </source>
</evidence>
<dbReference type="CDD" id="cd06849">
    <property type="entry name" value="lipoyl_domain"/>
    <property type="match status" value="1"/>
</dbReference>
<dbReference type="InterPro" id="IPR000089">
    <property type="entry name" value="Biotin_lipoyl"/>
</dbReference>
<sequence length="78" mass="8437">MASEIRIPKLGMSAVEMTLVEWMFGDGERVEKGDIIYTVETDKSTTEIEAQASGIIRPTGEEGAVYKVGDLIGTIDEG</sequence>
<dbReference type="GO" id="GO:0016746">
    <property type="term" value="F:acyltransferase activity"/>
    <property type="evidence" value="ECO:0007669"/>
    <property type="project" value="UniProtKB-KW"/>
</dbReference>
<dbReference type="RefSeq" id="WP_068350036.1">
    <property type="nucleotide sequence ID" value="NZ_CP016033.1"/>
</dbReference>
<keyword evidence="4" id="KW-0808">Transferase</keyword>
<dbReference type="Pfam" id="PF00364">
    <property type="entry name" value="Biotin_lipoyl"/>
    <property type="match status" value="1"/>
</dbReference>
<dbReference type="InterPro" id="IPR003016">
    <property type="entry name" value="2-oxoA_DH_lipoyl-BS"/>
</dbReference>
<dbReference type="KEGG" id="pns:A9D12_04075"/>
<keyword evidence="2" id="KW-0450">Lipoyl</keyword>
<dbReference type="Proteomes" id="UP000078263">
    <property type="component" value="Chromosome"/>
</dbReference>
<accession>A0A192D2N3</accession>
<dbReference type="SUPFAM" id="SSF51230">
    <property type="entry name" value="Single hybrid motif"/>
    <property type="match status" value="1"/>
</dbReference>
<dbReference type="STRING" id="1112.A9D12_04075"/>
<reference evidence="4 5" key="1">
    <citation type="submission" date="2016-05" db="EMBL/GenBank/DDBJ databases">
        <title>Compelete Genome Sequence of Bacteriochlorophyll-Synthesizing Bacterium Porphyrobacter neustonensis DSM 9434.</title>
        <authorList>
            <person name="Shi X.-L."/>
            <person name="Wu Y.-H."/>
            <person name="Cheng H."/>
            <person name="Xu L."/>
            <person name="Zhang X.-Q."/>
            <person name="Wang C.-S."/>
            <person name="Xu X.-W."/>
        </authorList>
    </citation>
    <scope>NUCLEOTIDE SEQUENCE [LARGE SCALE GENOMIC DNA]</scope>
    <source>
        <strain evidence="4 5">DSM 9434</strain>
    </source>
</reference>
<dbReference type="EMBL" id="CP016033">
    <property type="protein sequence ID" value="ANK12256.1"/>
    <property type="molecule type" value="Genomic_DNA"/>
</dbReference>
<comment type="cofactor">
    <cofactor evidence="1">
        <name>(R)-lipoate</name>
        <dbReference type="ChEBI" id="CHEBI:83088"/>
    </cofactor>
</comment>
<keyword evidence="5" id="KW-1185">Reference proteome</keyword>
<dbReference type="PROSITE" id="PS50968">
    <property type="entry name" value="BIOTINYL_LIPOYL"/>
    <property type="match status" value="1"/>
</dbReference>
<protein>
    <submittedName>
        <fullName evidence="4">Dihydrolipoamide acyltransferase</fullName>
    </submittedName>
</protein>
<evidence type="ECO:0000259" key="3">
    <source>
        <dbReference type="PROSITE" id="PS50968"/>
    </source>
</evidence>
<dbReference type="PROSITE" id="PS00189">
    <property type="entry name" value="LIPOYL"/>
    <property type="match status" value="1"/>
</dbReference>
<evidence type="ECO:0000256" key="2">
    <source>
        <dbReference type="ARBA" id="ARBA00022823"/>
    </source>
</evidence>
<dbReference type="Gene3D" id="2.40.50.100">
    <property type="match status" value="1"/>
</dbReference>
<dbReference type="InterPro" id="IPR011053">
    <property type="entry name" value="Single_hybrid_motif"/>
</dbReference>